<name>A0A096B505_FLAPL</name>
<dbReference type="PATRIC" id="fig|742738.3.peg.2939"/>
<reference evidence="2 3" key="1">
    <citation type="submission" date="2011-08" db="EMBL/GenBank/DDBJ databases">
        <title>The Genome Sequence of Clostridium orbiscindens 1_3_50AFAA.</title>
        <authorList>
            <consortium name="The Broad Institute Genome Sequencing Platform"/>
            <person name="Earl A."/>
            <person name="Ward D."/>
            <person name="Feldgarden M."/>
            <person name="Gevers D."/>
            <person name="Daigneault M."/>
            <person name="Strauss J."/>
            <person name="Allen-Vercoe E."/>
            <person name="Young S.K."/>
            <person name="Zeng Q."/>
            <person name="Gargeya S."/>
            <person name="Fitzgerald M."/>
            <person name="Haas B."/>
            <person name="Abouelleil A."/>
            <person name="Alvarado L."/>
            <person name="Arachchi H.M."/>
            <person name="Berlin A."/>
            <person name="Brown A."/>
            <person name="Chapman S.B."/>
            <person name="Chen Z."/>
            <person name="Dunbar C."/>
            <person name="Freedman E."/>
            <person name="Gearin G."/>
            <person name="Gellesch M."/>
            <person name="Goldberg J."/>
            <person name="Griggs A."/>
            <person name="Gujja S."/>
            <person name="Heiman D."/>
            <person name="Howarth C."/>
            <person name="Larson L."/>
            <person name="Lui A."/>
            <person name="MacDonald P.J.P."/>
            <person name="Montmayeur A."/>
            <person name="Murphy C."/>
            <person name="Neiman D."/>
            <person name="Pearson M."/>
            <person name="Priest M."/>
            <person name="Roberts A."/>
            <person name="Saif S."/>
            <person name="Shea T."/>
            <person name="Shenoy N."/>
            <person name="Sisk P."/>
            <person name="Stolte C."/>
            <person name="Sykes S."/>
            <person name="Wortman J."/>
            <person name="Nusbaum C."/>
            <person name="Birren B."/>
        </authorList>
    </citation>
    <scope>NUCLEOTIDE SEQUENCE [LARGE SCALE GENOMIC DNA]</scope>
    <source>
        <strain evidence="2 3">1_3_50AFAA</strain>
    </source>
</reference>
<sequence>MLSHEERIAEVKRRIAEKEHQKRLRQARIAAVSGVAACLAVIVGVSLFMPGIVEQIELGTSSGFETAATMFGGSAALGYIVIGLLAFVLGVCVTILCFRIRLLNKEEQMEEQKGDNADGTCQ</sequence>
<proteinExistence type="predicted"/>
<evidence type="ECO:0000313" key="2">
    <source>
        <dbReference type="EMBL" id="KGF54468.1"/>
    </source>
</evidence>
<protein>
    <recommendedName>
        <fullName evidence="4">DUF4179 domain-containing protein</fullName>
    </recommendedName>
</protein>
<gene>
    <name evidence="2" type="ORF">HMPREF9460_02857</name>
</gene>
<dbReference type="eggNOG" id="ENOG50335DN">
    <property type="taxonomic scope" value="Bacteria"/>
</dbReference>
<feature type="transmembrane region" description="Helical" evidence="1">
    <location>
        <begin position="73"/>
        <end position="98"/>
    </location>
</feature>
<feature type="transmembrane region" description="Helical" evidence="1">
    <location>
        <begin position="29"/>
        <end position="53"/>
    </location>
</feature>
<evidence type="ECO:0000256" key="1">
    <source>
        <dbReference type="SAM" id="Phobius"/>
    </source>
</evidence>
<evidence type="ECO:0008006" key="4">
    <source>
        <dbReference type="Google" id="ProtNLM"/>
    </source>
</evidence>
<keyword evidence="1" id="KW-1133">Transmembrane helix</keyword>
<keyword evidence="3" id="KW-1185">Reference proteome</keyword>
<comment type="caution">
    <text evidence="2">The sequence shown here is derived from an EMBL/GenBank/DDBJ whole genome shotgun (WGS) entry which is preliminary data.</text>
</comment>
<accession>A0A096B505</accession>
<dbReference type="Proteomes" id="UP000029585">
    <property type="component" value="Unassembled WGS sequence"/>
</dbReference>
<dbReference type="HOGENOM" id="CLU_2045342_0_0_9"/>
<dbReference type="EMBL" id="ADLO01000088">
    <property type="protein sequence ID" value="KGF54468.1"/>
    <property type="molecule type" value="Genomic_DNA"/>
</dbReference>
<evidence type="ECO:0000313" key="3">
    <source>
        <dbReference type="Proteomes" id="UP000029585"/>
    </source>
</evidence>
<dbReference type="RefSeq" id="WP_044942087.1">
    <property type="nucleotide sequence ID" value="NZ_KN174164.1"/>
</dbReference>
<dbReference type="AlphaFoldDB" id="A0A096B505"/>
<keyword evidence="1" id="KW-0472">Membrane</keyword>
<keyword evidence="1" id="KW-0812">Transmembrane</keyword>
<organism evidence="2 3">
    <name type="scientific">Flavonifractor plautii 1_3_50AFAA</name>
    <dbReference type="NCBI Taxonomy" id="742738"/>
    <lineage>
        <taxon>Bacteria</taxon>
        <taxon>Bacillati</taxon>
        <taxon>Bacillota</taxon>
        <taxon>Clostridia</taxon>
        <taxon>Eubacteriales</taxon>
        <taxon>Oscillospiraceae</taxon>
        <taxon>Flavonifractor</taxon>
    </lineage>
</organism>